<organism evidence="1 2">
    <name type="scientific">Didymosphaeria variabile</name>
    <dbReference type="NCBI Taxonomy" id="1932322"/>
    <lineage>
        <taxon>Eukaryota</taxon>
        <taxon>Fungi</taxon>
        <taxon>Dikarya</taxon>
        <taxon>Ascomycota</taxon>
        <taxon>Pezizomycotina</taxon>
        <taxon>Dothideomycetes</taxon>
        <taxon>Pleosporomycetidae</taxon>
        <taxon>Pleosporales</taxon>
        <taxon>Massarineae</taxon>
        <taxon>Didymosphaeriaceae</taxon>
        <taxon>Didymosphaeria</taxon>
    </lineage>
</organism>
<evidence type="ECO:0000313" key="2">
    <source>
        <dbReference type="Proteomes" id="UP001140513"/>
    </source>
</evidence>
<dbReference type="PANTHER" id="PTHR41677:SF1">
    <property type="entry name" value="FE2OG DIOXYGENASE DOMAIN-CONTAINING PROTEIN"/>
    <property type="match status" value="1"/>
</dbReference>
<dbReference type="AlphaFoldDB" id="A0A9W8XDK7"/>
<dbReference type="OrthoDB" id="10256055at2759"/>
<comment type="caution">
    <text evidence="1">The sequence shown here is derived from an EMBL/GenBank/DDBJ whole genome shotgun (WGS) entry which is preliminary data.</text>
</comment>
<protein>
    <submittedName>
        <fullName evidence="1">Uncharacterized protein</fullName>
    </submittedName>
</protein>
<dbReference type="PANTHER" id="PTHR41677">
    <property type="entry name" value="YALI0B19030P"/>
    <property type="match status" value="1"/>
</dbReference>
<dbReference type="GeneID" id="80914112"/>
<reference evidence="1" key="1">
    <citation type="submission" date="2022-10" db="EMBL/GenBank/DDBJ databases">
        <title>Tapping the CABI collections for fungal endophytes: first genome assemblies for Collariella, Neodidymelliopsis, Ascochyta clinopodiicola, Didymella pomorum, Didymosphaeria variabile, Neocosmospora piperis and Neocucurbitaria cava.</title>
        <authorList>
            <person name="Hill R."/>
        </authorList>
    </citation>
    <scope>NUCLEOTIDE SEQUENCE</scope>
    <source>
        <strain evidence="1">IMI 356815</strain>
    </source>
</reference>
<dbReference type="EMBL" id="JAPEUX010000008">
    <property type="protein sequence ID" value="KAJ4346651.1"/>
    <property type="molecule type" value="Genomic_DNA"/>
</dbReference>
<keyword evidence="2" id="KW-1185">Reference proteome</keyword>
<evidence type="ECO:0000313" key="1">
    <source>
        <dbReference type="EMBL" id="KAJ4346651.1"/>
    </source>
</evidence>
<name>A0A9W8XDK7_9PLEO</name>
<gene>
    <name evidence="1" type="ORF">N0V89_010582</name>
</gene>
<accession>A0A9W8XDK7</accession>
<dbReference type="Proteomes" id="UP001140513">
    <property type="component" value="Unassembled WGS sequence"/>
</dbReference>
<proteinExistence type="predicted"/>
<dbReference type="RefSeq" id="XP_056066451.1">
    <property type="nucleotide sequence ID" value="XM_056219324.1"/>
</dbReference>
<sequence length="372" mass="41750">MIEAQSAYNQTPAYSTVHQAVEQLVQEPPVPPFDPAIHLNFQPPHKRYTFTELGLPVPKGVPDLCYTEPFQLFSEEGVRMLRREVFRRSFLDKYMHSWERAPCIITGFSLDDEDATFIRQAMTHPVTQAAVNFAFGAELKFRNGLNDVGYVNVQLGSGGLNGVYELGETPSKPLPAGEKISVSEYDDVPIDAWHKDHTPVVLVLMLSDTSTMVGGETAVRMGDGKVINAAGAAMGAGVMMAGAYLEHAALRASNCSERVSMVNSYCFADPNADDTGYSLSSAHYTRDSHAMTRNLFMEQKLTKLRDRCDAALQRVQDRRRKGEDPDREEIEGWIKVQIDFLKHTGWETFHRIPDYVHKERPEDALKNYLTDT</sequence>